<dbReference type="EMBL" id="CP002279">
    <property type="protein sequence ID" value="AEH86626.1"/>
    <property type="molecule type" value="Genomic_DNA"/>
</dbReference>
<organism evidence="2 3">
    <name type="scientific">Mesorhizobium opportunistum (strain LMG 24607 / HAMBI 3007 / WSM2075)</name>
    <dbReference type="NCBI Taxonomy" id="536019"/>
    <lineage>
        <taxon>Bacteria</taxon>
        <taxon>Pseudomonadati</taxon>
        <taxon>Pseudomonadota</taxon>
        <taxon>Alphaproteobacteria</taxon>
        <taxon>Hyphomicrobiales</taxon>
        <taxon>Phyllobacteriaceae</taxon>
        <taxon>Mesorhizobium</taxon>
    </lineage>
</organism>
<dbReference type="STRING" id="536019.Mesop_2148"/>
<evidence type="ECO:0000313" key="3">
    <source>
        <dbReference type="Proteomes" id="UP000001623"/>
    </source>
</evidence>
<sequence>MVQLNFNFHGYRFQESTKILYASFRLAVQALRADVERAQNEAVAYQKYLDAGGEWIGEREDGHVIWDQEQVLDMQIEASDEALMALRKAFVIALYHYWERAIRVSTGDDKAKHDVLVALASAKGITIKPGLSPVRDLVNLLKHDNARWGIALRQSWSNLFHPGFQPGAARVDWYNAVTLTDDDVALVFETVAGSGPNLHTP</sequence>
<dbReference type="HOGENOM" id="CLU_1359068_0_0_5"/>
<evidence type="ECO:0000256" key="1">
    <source>
        <dbReference type="SAM" id="Coils"/>
    </source>
</evidence>
<name>F7YC93_MESOW</name>
<proteinExistence type="predicted"/>
<protein>
    <submittedName>
        <fullName evidence="2">Uncharacterized protein</fullName>
    </submittedName>
</protein>
<reference evidence="2 3" key="1">
    <citation type="submission" date="2010-10" db="EMBL/GenBank/DDBJ databases">
        <title>Complete sequence of Mesorhizobium opportunistum WSM2075.</title>
        <authorList>
            <consortium name="US DOE Joint Genome Institute"/>
            <person name="Lucas S."/>
            <person name="Copeland A."/>
            <person name="Lapidus A."/>
            <person name="Cheng J.-F."/>
            <person name="Bruce D."/>
            <person name="Goodwin L."/>
            <person name="Pitluck S."/>
            <person name="Chertkov O."/>
            <person name="Misra M."/>
            <person name="Detter J.C."/>
            <person name="Han C."/>
            <person name="Tapia R."/>
            <person name="Land M."/>
            <person name="Hauser L."/>
            <person name="Kyrpides N."/>
            <person name="Ovchinnikova G."/>
            <person name="Mavrommatis K.M."/>
            <person name="Tiwari R.P."/>
            <person name="Howieson J.G."/>
            <person name="O'Hara G.W."/>
            <person name="Nandasena K.G."/>
            <person name="Woyke T."/>
        </authorList>
    </citation>
    <scope>NUCLEOTIDE SEQUENCE [LARGE SCALE GENOMIC DNA]</scope>
    <source>
        <strain evidence="3">LMG 24607 / HAMBI 3007 / WSM2075</strain>
    </source>
</reference>
<dbReference type="Proteomes" id="UP000001623">
    <property type="component" value="Chromosome"/>
</dbReference>
<dbReference type="KEGG" id="mop:Mesop_2148"/>
<gene>
    <name evidence="2" type="ordered locus">Mesop_2148</name>
</gene>
<accession>F7YC93</accession>
<evidence type="ECO:0000313" key="2">
    <source>
        <dbReference type="EMBL" id="AEH86626.1"/>
    </source>
</evidence>
<dbReference type="AlphaFoldDB" id="F7YC93"/>
<keyword evidence="1" id="KW-0175">Coiled coil</keyword>
<feature type="coiled-coil region" evidence="1">
    <location>
        <begin position="21"/>
        <end position="48"/>
    </location>
</feature>